<protein>
    <submittedName>
        <fullName evidence="2">Xre family transcriptional regulator</fullName>
    </submittedName>
</protein>
<sequence length="83" mass="9491">MKYIRDTIQPYLDNQNHNWSWLSDVTGLSRSVTYGIKNNSRNNITLRNITKIALALNMDMNDLKVLETQKSTSMAATTNVQSK</sequence>
<accession>A0A069CSM9</accession>
<dbReference type="Proteomes" id="UP000030643">
    <property type="component" value="Unassembled WGS sequence"/>
</dbReference>
<proteinExistence type="predicted"/>
<dbReference type="OrthoDB" id="9151069at2"/>
<organism evidence="2 3">
    <name type="scientific">Weissella oryzae (strain DSM 25784 / JCM 18191 / LMG 30913 / SG25)</name>
    <dbReference type="NCBI Taxonomy" id="1329250"/>
    <lineage>
        <taxon>Bacteria</taxon>
        <taxon>Bacillati</taxon>
        <taxon>Bacillota</taxon>
        <taxon>Bacilli</taxon>
        <taxon>Lactobacillales</taxon>
        <taxon>Lactobacillaceae</taxon>
        <taxon>Weissella</taxon>
    </lineage>
</organism>
<evidence type="ECO:0000313" key="2">
    <source>
        <dbReference type="EMBL" id="GAK30402.1"/>
    </source>
</evidence>
<dbReference type="AlphaFoldDB" id="A0A069CSM9"/>
<dbReference type="InterPro" id="IPR001387">
    <property type="entry name" value="Cro/C1-type_HTH"/>
</dbReference>
<dbReference type="Pfam" id="PF13443">
    <property type="entry name" value="HTH_26"/>
    <property type="match status" value="1"/>
</dbReference>
<dbReference type="SUPFAM" id="SSF47413">
    <property type="entry name" value="lambda repressor-like DNA-binding domains"/>
    <property type="match status" value="1"/>
</dbReference>
<dbReference type="RefSeq" id="WP_027698514.1">
    <property type="nucleotide sequence ID" value="NZ_DF820485.1"/>
</dbReference>
<dbReference type="GO" id="GO:0003677">
    <property type="term" value="F:DNA binding"/>
    <property type="evidence" value="ECO:0007669"/>
    <property type="project" value="InterPro"/>
</dbReference>
<dbReference type="InterPro" id="IPR010982">
    <property type="entry name" value="Lambda_DNA-bd_dom_sf"/>
</dbReference>
<evidence type="ECO:0000313" key="3">
    <source>
        <dbReference type="Proteomes" id="UP000030643"/>
    </source>
</evidence>
<feature type="domain" description="HTH cro/C1-type" evidence="1">
    <location>
        <begin position="22"/>
        <end position="67"/>
    </location>
</feature>
<name>A0A069CSM9_WEIOS</name>
<evidence type="ECO:0000259" key="1">
    <source>
        <dbReference type="Pfam" id="PF13443"/>
    </source>
</evidence>
<gene>
    <name evidence="2" type="ORF">WOSG25_021990</name>
</gene>
<keyword evidence="3" id="KW-1185">Reference proteome</keyword>
<dbReference type="Gene3D" id="1.10.260.40">
    <property type="entry name" value="lambda repressor-like DNA-binding domains"/>
    <property type="match status" value="1"/>
</dbReference>
<reference evidence="3" key="1">
    <citation type="journal article" date="2014" name="Genome Announc.">
        <title>Draft genome sequence of Weissella oryzae SG25T, isolated from fermented rice grains.</title>
        <authorList>
            <person name="Tanizawa Y."/>
            <person name="Fujisawa T."/>
            <person name="Mochizuki T."/>
            <person name="Kaminuma E."/>
            <person name="Suzuki Y."/>
            <person name="Nakamura Y."/>
            <person name="Tohno M."/>
        </authorList>
    </citation>
    <scope>NUCLEOTIDE SEQUENCE [LARGE SCALE GENOMIC DNA]</scope>
    <source>
        <strain evidence="3">DSM 25784 / JCM 18191 / LMG 30913 / SG25</strain>
    </source>
</reference>
<dbReference type="STRING" id="1329250.WOSG25_021990"/>
<dbReference type="EMBL" id="DF820485">
    <property type="protein sequence ID" value="GAK30402.1"/>
    <property type="molecule type" value="Genomic_DNA"/>
</dbReference>